<dbReference type="Proteomes" id="UP000530412">
    <property type="component" value="Unassembled WGS sequence"/>
</dbReference>
<dbReference type="EMBL" id="JACJIE010000010">
    <property type="protein sequence ID" value="MBA8945645.1"/>
    <property type="molecule type" value="Genomic_DNA"/>
</dbReference>
<accession>A0AA40VHE8</accession>
<evidence type="ECO:0000313" key="3">
    <source>
        <dbReference type="Proteomes" id="UP000530412"/>
    </source>
</evidence>
<evidence type="ECO:0000313" key="2">
    <source>
        <dbReference type="EMBL" id="MBA8945645.1"/>
    </source>
</evidence>
<gene>
    <name evidence="2" type="ORF">FHS33_004094</name>
</gene>
<reference evidence="2 3" key="1">
    <citation type="submission" date="2020-08" db="EMBL/GenBank/DDBJ databases">
        <title>Genomic Encyclopedia of Type Strains, Phase III (KMG-III): the genomes of soil and plant-associated and newly described type strains.</title>
        <authorList>
            <person name="Whitman W."/>
        </authorList>
    </citation>
    <scope>NUCLEOTIDE SEQUENCE [LARGE SCALE GENOMIC DNA]</scope>
    <source>
        <strain evidence="2 3">CECT 3271</strain>
    </source>
</reference>
<dbReference type="AlphaFoldDB" id="A0AA40VHE8"/>
<evidence type="ECO:0000256" key="1">
    <source>
        <dbReference type="SAM" id="MobiDB-lite"/>
    </source>
</evidence>
<protein>
    <submittedName>
        <fullName evidence="2">Uncharacterized protein</fullName>
    </submittedName>
</protein>
<feature type="region of interest" description="Disordered" evidence="1">
    <location>
        <begin position="1"/>
        <end position="52"/>
    </location>
</feature>
<name>A0AA40VHE8_9ACTN</name>
<organism evidence="2 3">
    <name type="scientific">Streptomyces calvus</name>
    <dbReference type="NCBI Taxonomy" id="67282"/>
    <lineage>
        <taxon>Bacteria</taxon>
        <taxon>Bacillati</taxon>
        <taxon>Actinomycetota</taxon>
        <taxon>Actinomycetes</taxon>
        <taxon>Kitasatosporales</taxon>
        <taxon>Streptomycetaceae</taxon>
        <taxon>Streptomyces</taxon>
    </lineage>
</organism>
<comment type="caution">
    <text evidence="2">The sequence shown here is derived from an EMBL/GenBank/DDBJ whole genome shotgun (WGS) entry which is preliminary data.</text>
</comment>
<proteinExistence type="predicted"/>
<sequence>MNHGKTVRPSANRGEADQAGAVRADGTLGGYFPDAPTGFPSGRTAYQVPPTP</sequence>